<dbReference type="Pfam" id="PF12860">
    <property type="entry name" value="PAS_7"/>
    <property type="match status" value="2"/>
</dbReference>
<sequence length="748" mass="83762">MLKQLISRYGLSRLQMKLLTITVPAFLLLGTIFVTAIEVSLFVDEKGSLEKKLERVTKTFIVIVAEPLWNVDIERTASILGAMSIDEDFVSAIVYDDEGIPFATIGKTNQERTPALTTQQQIIYTPEMEQQPRVIGTLVINFTDENLLATTYHRVATVISLATLFAFVLIFTNIYVHRKFVGTPLQRMLALIRQSSEKPAGQRVEWSSDDEIGVVTTAFNKMLDIQERYYEELEVQVKNRTQELSEKSELLELTLSNLRGGLVVYDAQGQMLIWNDRYFEIFNLPDRFRRVGQDYAEIIRYDVELCLVNRDLDNDFDVDNLIQNRLDSFVEGRKETVELCFTDGRIIEARRNPMPGGGQICSYIDITTRKRAEEHMIEKEAQLRAVLDNIPGGIRYVDVNRNNVFFNAQYSELYGLPDDLLKIGDSIQTENLYQAKRGDFGPGDPEELSKAWLKKLPVLVEPQSWERITTHGKVLEVHTTPTPNGGVINVVTDITKRKQSVEELRKAKEVAELANRSKSDFLAAMSHELRTPLNAIIGFSTMIKDQMLGPNKAAVYAEYGADILNSGLHLLGLINDLLDLSKIEAGKLELNFDQLDTQKAILDNIRTVDPLAEKSEVKLTINLQDNLPSIIADQRAFDQIILNVMSNAIKFTPPGGQVTVSVSAVRDNTQIIISDTGVGIEPKDLDKVMKPWGQIIDPLKADHKGSGLGLPIVKSLIDLHGGKLSLESKVGMGTSITITLSNSGPDPK</sequence>
<dbReference type="Proteomes" id="UP001597294">
    <property type="component" value="Unassembled WGS sequence"/>
</dbReference>
<protein>
    <recommendedName>
        <fullName evidence="3">histidine kinase</fullName>
        <ecNumber evidence="3">2.7.13.3</ecNumber>
    </recommendedName>
</protein>
<dbReference type="PROSITE" id="PS50112">
    <property type="entry name" value="PAS"/>
    <property type="match status" value="1"/>
</dbReference>
<dbReference type="SUPFAM" id="SSF47384">
    <property type="entry name" value="Homodimeric domain of signal transducing histidine kinase"/>
    <property type="match status" value="1"/>
</dbReference>
<evidence type="ECO:0000259" key="8">
    <source>
        <dbReference type="PROSITE" id="PS50109"/>
    </source>
</evidence>
<dbReference type="CDD" id="cd06225">
    <property type="entry name" value="HAMP"/>
    <property type="match status" value="1"/>
</dbReference>
<dbReference type="Gene3D" id="3.30.565.10">
    <property type="entry name" value="Histidine kinase-like ATPase, C-terminal domain"/>
    <property type="match status" value="1"/>
</dbReference>
<proteinExistence type="predicted"/>
<dbReference type="InterPro" id="IPR004358">
    <property type="entry name" value="Sig_transdc_His_kin-like_C"/>
</dbReference>
<dbReference type="PRINTS" id="PR00344">
    <property type="entry name" value="BCTRLSENSOR"/>
</dbReference>
<feature type="domain" description="PAS" evidence="9">
    <location>
        <begin position="379"/>
        <end position="416"/>
    </location>
</feature>
<comment type="subcellular location">
    <subcellularLocation>
        <location evidence="2">Membrane</location>
    </subcellularLocation>
</comment>
<accession>A0ABW5BHF1</accession>
<evidence type="ECO:0000256" key="5">
    <source>
        <dbReference type="ARBA" id="ARBA00022679"/>
    </source>
</evidence>
<dbReference type="InterPro" id="IPR035965">
    <property type="entry name" value="PAS-like_dom_sf"/>
</dbReference>
<dbReference type="EMBL" id="JBHUII010000004">
    <property type="protein sequence ID" value="MFD2205543.1"/>
    <property type="molecule type" value="Genomic_DNA"/>
</dbReference>
<keyword evidence="7" id="KW-0812">Transmembrane</keyword>
<dbReference type="Gene3D" id="6.10.340.10">
    <property type="match status" value="1"/>
</dbReference>
<feature type="transmembrane region" description="Helical" evidence="7">
    <location>
        <begin position="155"/>
        <end position="176"/>
    </location>
</feature>
<dbReference type="InterPro" id="IPR003660">
    <property type="entry name" value="HAMP_dom"/>
</dbReference>
<evidence type="ECO:0000256" key="7">
    <source>
        <dbReference type="SAM" id="Phobius"/>
    </source>
</evidence>
<keyword evidence="7" id="KW-0472">Membrane</keyword>
<name>A0ABW5BHF1_9PROT</name>
<dbReference type="Gene3D" id="3.30.450.20">
    <property type="entry name" value="PAS domain"/>
    <property type="match status" value="2"/>
</dbReference>
<evidence type="ECO:0000313" key="12">
    <source>
        <dbReference type="Proteomes" id="UP001597294"/>
    </source>
</evidence>
<dbReference type="CDD" id="cd00082">
    <property type="entry name" value="HisKA"/>
    <property type="match status" value="1"/>
</dbReference>
<dbReference type="InterPro" id="IPR005467">
    <property type="entry name" value="His_kinase_dom"/>
</dbReference>
<keyword evidence="12" id="KW-1185">Reference proteome</keyword>
<dbReference type="InterPro" id="IPR036890">
    <property type="entry name" value="HATPase_C_sf"/>
</dbReference>
<keyword evidence="5" id="KW-0808">Transferase</keyword>
<evidence type="ECO:0000256" key="6">
    <source>
        <dbReference type="ARBA" id="ARBA00022777"/>
    </source>
</evidence>
<dbReference type="PANTHER" id="PTHR43047">
    <property type="entry name" value="TWO-COMPONENT HISTIDINE PROTEIN KINASE"/>
    <property type="match status" value="1"/>
</dbReference>
<feature type="domain" description="HAMP" evidence="10">
    <location>
        <begin position="179"/>
        <end position="231"/>
    </location>
</feature>
<dbReference type="SMART" id="SM00388">
    <property type="entry name" value="HisKA"/>
    <property type="match status" value="1"/>
</dbReference>
<evidence type="ECO:0000256" key="3">
    <source>
        <dbReference type="ARBA" id="ARBA00012438"/>
    </source>
</evidence>
<dbReference type="RefSeq" id="WP_380250256.1">
    <property type="nucleotide sequence ID" value="NZ_JBHUII010000004.1"/>
</dbReference>
<dbReference type="Pfam" id="PF02518">
    <property type="entry name" value="HATPase_c"/>
    <property type="match status" value="1"/>
</dbReference>
<comment type="catalytic activity">
    <reaction evidence="1">
        <text>ATP + protein L-histidine = ADP + protein N-phospho-L-histidine.</text>
        <dbReference type="EC" id="2.7.13.3"/>
    </reaction>
</comment>
<dbReference type="SUPFAM" id="SSF55785">
    <property type="entry name" value="PYP-like sensor domain (PAS domain)"/>
    <property type="match status" value="2"/>
</dbReference>
<evidence type="ECO:0000256" key="4">
    <source>
        <dbReference type="ARBA" id="ARBA00022553"/>
    </source>
</evidence>
<evidence type="ECO:0000256" key="2">
    <source>
        <dbReference type="ARBA" id="ARBA00004370"/>
    </source>
</evidence>
<keyword evidence="7" id="KW-1133">Transmembrane helix</keyword>
<evidence type="ECO:0000256" key="1">
    <source>
        <dbReference type="ARBA" id="ARBA00000085"/>
    </source>
</evidence>
<dbReference type="EC" id="2.7.13.3" evidence="3"/>
<dbReference type="PANTHER" id="PTHR43047:SF63">
    <property type="entry name" value="HISTIDINE KINASE"/>
    <property type="match status" value="1"/>
</dbReference>
<feature type="transmembrane region" description="Helical" evidence="7">
    <location>
        <begin position="21"/>
        <end position="43"/>
    </location>
</feature>
<dbReference type="InterPro" id="IPR003661">
    <property type="entry name" value="HisK_dim/P_dom"/>
</dbReference>
<dbReference type="PROSITE" id="PS50885">
    <property type="entry name" value="HAMP"/>
    <property type="match status" value="1"/>
</dbReference>
<dbReference type="Pfam" id="PF00512">
    <property type="entry name" value="HisKA"/>
    <property type="match status" value="1"/>
</dbReference>
<dbReference type="SUPFAM" id="SSF55874">
    <property type="entry name" value="ATPase domain of HSP90 chaperone/DNA topoisomerase II/histidine kinase"/>
    <property type="match status" value="1"/>
</dbReference>
<evidence type="ECO:0000313" key="11">
    <source>
        <dbReference type="EMBL" id="MFD2205543.1"/>
    </source>
</evidence>
<reference evidence="12" key="1">
    <citation type="journal article" date="2019" name="Int. J. Syst. Evol. Microbiol.">
        <title>The Global Catalogue of Microorganisms (GCM) 10K type strain sequencing project: providing services to taxonomists for standard genome sequencing and annotation.</title>
        <authorList>
            <consortium name="The Broad Institute Genomics Platform"/>
            <consortium name="The Broad Institute Genome Sequencing Center for Infectious Disease"/>
            <person name="Wu L."/>
            <person name="Ma J."/>
        </authorList>
    </citation>
    <scope>NUCLEOTIDE SEQUENCE [LARGE SCALE GENOMIC DNA]</scope>
    <source>
        <strain evidence="12">CGMCC 4.7192</strain>
    </source>
</reference>
<feature type="domain" description="Histidine kinase" evidence="8">
    <location>
        <begin position="524"/>
        <end position="744"/>
    </location>
</feature>
<gene>
    <name evidence="11" type="ORF">ACFSKO_07980</name>
</gene>
<keyword evidence="6" id="KW-0418">Kinase</keyword>
<dbReference type="InterPro" id="IPR003594">
    <property type="entry name" value="HATPase_dom"/>
</dbReference>
<comment type="caution">
    <text evidence="11">The sequence shown here is derived from an EMBL/GenBank/DDBJ whole genome shotgun (WGS) entry which is preliminary data.</text>
</comment>
<evidence type="ECO:0000259" key="10">
    <source>
        <dbReference type="PROSITE" id="PS50885"/>
    </source>
</evidence>
<keyword evidence="4" id="KW-0597">Phosphoprotein</keyword>
<dbReference type="SMART" id="SM00387">
    <property type="entry name" value="HATPase_c"/>
    <property type="match status" value="1"/>
</dbReference>
<dbReference type="Gene3D" id="1.10.287.130">
    <property type="match status" value="1"/>
</dbReference>
<organism evidence="11 12">
    <name type="scientific">Kiloniella antarctica</name>
    <dbReference type="NCBI Taxonomy" id="1550907"/>
    <lineage>
        <taxon>Bacteria</taxon>
        <taxon>Pseudomonadati</taxon>
        <taxon>Pseudomonadota</taxon>
        <taxon>Alphaproteobacteria</taxon>
        <taxon>Rhodospirillales</taxon>
        <taxon>Kiloniellaceae</taxon>
        <taxon>Kiloniella</taxon>
    </lineage>
</organism>
<evidence type="ECO:0000259" key="9">
    <source>
        <dbReference type="PROSITE" id="PS50112"/>
    </source>
</evidence>
<dbReference type="InterPro" id="IPR000014">
    <property type="entry name" value="PAS"/>
</dbReference>
<dbReference type="PROSITE" id="PS50109">
    <property type="entry name" value="HIS_KIN"/>
    <property type="match status" value="1"/>
</dbReference>
<dbReference type="InterPro" id="IPR036097">
    <property type="entry name" value="HisK_dim/P_sf"/>
</dbReference>